<keyword evidence="2" id="KW-0496">Mitochondrion</keyword>
<organism evidence="2">
    <name type="scientific">Taxonus zhangi</name>
    <dbReference type="NCBI Taxonomy" id="2848090"/>
    <lineage>
        <taxon>Eukaryota</taxon>
        <taxon>Metazoa</taxon>
        <taxon>Ecdysozoa</taxon>
        <taxon>Arthropoda</taxon>
        <taxon>Hexapoda</taxon>
        <taxon>Insecta</taxon>
        <taxon>Pterygota</taxon>
        <taxon>Neoptera</taxon>
        <taxon>Endopterygota</taxon>
        <taxon>Hymenoptera</taxon>
        <taxon>Tenthredinoidea</taxon>
        <taxon>Tenthredinidae</taxon>
        <taxon>Allantinae</taxon>
        <taxon>Taxonus</taxon>
    </lineage>
</organism>
<evidence type="ECO:0000313" key="2">
    <source>
        <dbReference type="EMBL" id="QYL70177.1"/>
    </source>
</evidence>
<reference evidence="2" key="1">
    <citation type="submission" date="2021-06" db="EMBL/GenBank/DDBJ databases">
        <title>Genome sequencing and assembly of Taxonus zhangi.</title>
        <authorList>
            <person name="Xu M."/>
        </authorList>
    </citation>
    <scope>NUCLEOTIDE SEQUENCE</scope>
</reference>
<keyword evidence="1" id="KW-0472">Membrane</keyword>
<name>A0A8F9SGX8_9HYME</name>
<evidence type="ECO:0000256" key="1">
    <source>
        <dbReference type="SAM" id="Phobius"/>
    </source>
</evidence>
<geneLocation type="mitochondrion" evidence="2"/>
<keyword evidence="1" id="KW-1133">Transmembrane helix</keyword>
<feature type="transmembrane region" description="Helical" evidence="1">
    <location>
        <begin position="6"/>
        <end position="31"/>
    </location>
</feature>
<proteinExistence type="predicted"/>
<dbReference type="EMBL" id="MZ461490">
    <property type="protein sequence ID" value="QYL70177.1"/>
    <property type="molecule type" value="Genomic_DNA"/>
</dbReference>
<gene>
    <name evidence="2" type="primary">ATP8</name>
</gene>
<sequence>MPQMFPLNWIFLWIFFIFIFLIFNIMSYYNFKVSFSKPKKFFPSNKLIQINWKW</sequence>
<accession>A0A8F9SGX8</accession>
<protein>
    <submittedName>
        <fullName evidence="2">ATP synthase F0 subunit 8</fullName>
    </submittedName>
</protein>
<keyword evidence="1" id="KW-0812">Transmembrane</keyword>
<dbReference type="AlphaFoldDB" id="A0A8F9SGX8"/>